<evidence type="ECO:0000256" key="1">
    <source>
        <dbReference type="ARBA" id="ARBA00022441"/>
    </source>
</evidence>
<dbReference type="InterPro" id="IPR015915">
    <property type="entry name" value="Kelch-typ_b-propeller"/>
</dbReference>
<comment type="caution">
    <text evidence="4">The sequence shown here is derived from an EMBL/GenBank/DDBJ whole genome shotgun (WGS) entry which is preliminary data.</text>
</comment>
<dbReference type="RefSeq" id="WP_076480947.1">
    <property type="nucleotide sequence ID" value="NZ_MTJZ01000056.1"/>
</dbReference>
<name>A0A1R1J5T3_9BURK</name>
<evidence type="ECO:0000313" key="4">
    <source>
        <dbReference type="EMBL" id="OMG70401.1"/>
    </source>
</evidence>
<organism evidence="4 5">
    <name type="scientific">Burkholderia ubonensis</name>
    <dbReference type="NCBI Taxonomy" id="101571"/>
    <lineage>
        <taxon>Bacteria</taxon>
        <taxon>Pseudomonadati</taxon>
        <taxon>Pseudomonadota</taxon>
        <taxon>Betaproteobacteria</taxon>
        <taxon>Burkholderiales</taxon>
        <taxon>Burkholderiaceae</taxon>
        <taxon>Burkholderia</taxon>
        <taxon>Burkholderia cepacia complex</taxon>
    </lineage>
</organism>
<reference evidence="4 5" key="1">
    <citation type="submission" date="2017-01" db="EMBL/GenBank/DDBJ databases">
        <title>Phylogeographic, genomic and meropenem susceptibility analysis of Burkholderia ubonensis.</title>
        <authorList>
            <person name="Price E.P."/>
            <person name="Sarovich D.S."/>
            <person name="Webb J.R."/>
            <person name="Hall C.M."/>
            <person name="Sahl J.W."/>
            <person name="Kaestli M."/>
            <person name="Mayo M."/>
            <person name="Harrington G."/>
            <person name="Baker A.L."/>
            <person name="Sidak-Loftis L.C."/>
            <person name="Lummis M."/>
            <person name="Schupp J.M."/>
            <person name="Gillece J.D."/>
            <person name="Tuanyok A."/>
            <person name="Warner J."/>
            <person name="Busch J.D."/>
            <person name="Keim P."/>
            <person name="Currie B.J."/>
            <person name="Wagner D.M."/>
        </authorList>
    </citation>
    <scope>NUCLEOTIDE SEQUENCE [LARGE SCALE GENOMIC DNA]</scope>
    <source>
        <strain evidence="4 5">A21</strain>
    </source>
</reference>
<evidence type="ECO:0008006" key="6">
    <source>
        <dbReference type="Google" id="ProtNLM"/>
    </source>
</evidence>
<gene>
    <name evidence="4" type="ORF">BW685_25880</name>
</gene>
<dbReference type="InterPro" id="IPR006652">
    <property type="entry name" value="Kelch_1"/>
</dbReference>
<keyword evidence="1" id="KW-0880">Kelch repeat</keyword>
<dbReference type="Proteomes" id="UP000187194">
    <property type="component" value="Unassembled WGS sequence"/>
</dbReference>
<dbReference type="Gene3D" id="2.130.10.80">
    <property type="entry name" value="Galactose oxidase/kelch, beta-propeller"/>
    <property type="match status" value="1"/>
</dbReference>
<accession>A0A1R1J5T3</accession>
<dbReference type="InterPro" id="IPR037293">
    <property type="entry name" value="Gal_Oxidase_central_sf"/>
</dbReference>
<dbReference type="SUPFAM" id="SSF117281">
    <property type="entry name" value="Kelch motif"/>
    <property type="match status" value="1"/>
</dbReference>
<dbReference type="EMBL" id="MTJZ01000056">
    <property type="protein sequence ID" value="OMG70401.1"/>
    <property type="molecule type" value="Genomic_DNA"/>
</dbReference>
<dbReference type="AlphaFoldDB" id="A0A1R1J5T3"/>
<keyword evidence="2" id="KW-0677">Repeat</keyword>
<sequence>MDFHAKNWSPVVESFVERFGAAVHPDKTYEIEPKLVQLLVHELPQYDRQIVQRAVDGAFRQTEVAIDWRRFICMILSLLPGWWTKLTNNPGFGASTMLLLTDGTVMCQEQGGLRWKKLAPDTQGSYVNGTWSDLAPMHYTRRYFASAVLRDGRVFVAGGEYSNAGSDTKTCEIYDPILDAWTDLTPPAGWTQVGDAICAVLPDGRVLLGSIGTTNTAIFDPATDTFSAGPIKGSTSSEESWVLLPDETVITVRCDGSRRADKYVFASNTWVDGGTLPTSIIETTSSEIGAGVLLENGKALFAGANGHNALYTPPAVATDTGTWTMAPDFPNDPVGRTVGCKDAPACLMTNGKVLIAAGPVDGVGGDWLMPTYFYEYDGAAMNRVSDPGNAAQQPYIGRMVLLPTGQILFAAQTNEIYVYNYYGCPSAAARPQITSAPSQVRPFHTYVLQGHVINGLSQAVGYGDDVTAATNYPLVRIRHLGTGQITYCRTFDHSTMAVATGSAIESTNFLVPWSTPEGASELVVVANGIASTPVPLLVEHFHINWPLLDEAIFSRLIGSFADGPLWVLGPNGPVPVDPWGPTVAREAEAARKQLVSALMTLRKLGDEVANSRQKDAAAVPLAPDETGENGERSEAGQEEGPPESARKDARVG</sequence>
<dbReference type="PANTHER" id="PTHR46344:SF27">
    <property type="entry name" value="KELCH REPEAT SUPERFAMILY PROTEIN"/>
    <property type="match status" value="1"/>
</dbReference>
<proteinExistence type="predicted"/>
<evidence type="ECO:0000313" key="5">
    <source>
        <dbReference type="Proteomes" id="UP000187194"/>
    </source>
</evidence>
<feature type="region of interest" description="Disordered" evidence="3">
    <location>
        <begin position="609"/>
        <end position="652"/>
    </location>
</feature>
<dbReference type="PANTHER" id="PTHR46344">
    <property type="entry name" value="OS02G0202900 PROTEIN"/>
    <property type="match status" value="1"/>
</dbReference>
<evidence type="ECO:0000256" key="3">
    <source>
        <dbReference type="SAM" id="MobiDB-lite"/>
    </source>
</evidence>
<protein>
    <recommendedName>
        <fullName evidence="6">Galactose oxidase</fullName>
    </recommendedName>
</protein>
<evidence type="ECO:0000256" key="2">
    <source>
        <dbReference type="ARBA" id="ARBA00022737"/>
    </source>
</evidence>
<dbReference type="Pfam" id="PF01344">
    <property type="entry name" value="Kelch_1"/>
    <property type="match status" value="1"/>
</dbReference>